<reference evidence="1" key="1">
    <citation type="submission" date="2022-04" db="EMBL/GenBank/DDBJ databases">
        <title>Chromosome-scale genome assembly of Holotrichia oblita Faldermann.</title>
        <authorList>
            <person name="Rongchong L."/>
        </authorList>
    </citation>
    <scope>NUCLEOTIDE SEQUENCE</scope>
    <source>
        <strain evidence="1">81SQS9</strain>
    </source>
</reference>
<gene>
    <name evidence="1" type="ORF">MML48_3g00016345</name>
</gene>
<sequence>MPATTIETRAKIVTLWERGLSYRQVAAEVGVSETNGRLAENINLAISPYTVWVAMSIVNEGAMRNTAAQLESTLYIPPNNGTDRDAFRRQQQRLVQQITKSQEGVTLEILNSMFTKKEAILKPKFIELVQDIYNVKVEPLDFHQPAIAADRINSVISEATHGKITEIVDADKVSEAYMFITSVLYFKGLWDKKFDKDDTKPEPFYNERKEKIATVQMMHTKGAFPFGQILNGKAIAVELPYVGNNIAMFLILPSSSATLSSVLHELSETYSQVVNHFNEITQRYGNSNVVIKLPKFKISSDLKLVEALQNMGIKDAFSISLADLTGISPEELYVSNVLHKTEIEVDEEGTTGAAVTVVEIMDKAGYSSFNANKPFAFMVVDKVTKTVLFTGTGQRVSMILIRPRQDKKSLTMILNELVETSFTKVYTDIHKDDDLAMLLDDMIEVYLPRFEISTIFNMNLILDVLGIKDLFNENDADLENIAPNIELYVSRIMHHAKIQVDEEGTTASSATGVETENKMKSTVFRADRSFLFLLYDKDTKSILFTGKYATPN</sequence>
<keyword evidence="1" id="KW-0722">Serine protease inhibitor</keyword>
<comment type="caution">
    <text evidence="1">The sequence shown here is derived from an EMBL/GenBank/DDBJ whole genome shotgun (WGS) entry which is preliminary data.</text>
</comment>
<accession>A0ACB9TCC4</accession>
<protein>
    <submittedName>
        <fullName evidence="1">Serine protease inhibitor serpin</fullName>
    </submittedName>
</protein>
<evidence type="ECO:0000313" key="1">
    <source>
        <dbReference type="EMBL" id="KAI4464443.1"/>
    </source>
</evidence>
<proteinExistence type="predicted"/>
<dbReference type="EMBL" id="CM043017">
    <property type="protein sequence ID" value="KAI4464443.1"/>
    <property type="molecule type" value="Genomic_DNA"/>
</dbReference>
<keyword evidence="1" id="KW-0646">Protease inhibitor</keyword>
<organism evidence="1 2">
    <name type="scientific">Holotrichia oblita</name>
    <name type="common">Chafer beetle</name>
    <dbReference type="NCBI Taxonomy" id="644536"/>
    <lineage>
        <taxon>Eukaryota</taxon>
        <taxon>Metazoa</taxon>
        <taxon>Ecdysozoa</taxon>
        <taxon>Arthropoda</taxon>
        <taxon>Hexapoda</taxon>
        <taxon>Insecta</taxon>
        <taxon>Pterygota</taxon>
        <taxon>Neoptera</taxon>
        <taxon>Endopterygota</taxon>
        <taxon>Coleoptera</taxon>
        <taxon>Polyphaga</taxon>
        <taxon>Scarabaeiformia</taxon>
        <taxon>Scarabaeidae</taxon>
        <taxon>Melolonthinae</taxon>
        <taxon>Holotrichia</taxon>
    </lineage>
</organism>
<evidence type="ECO:0000313" key="2">
    <source>
        <dbReference type="Proteomes" id="UP001056778"/>
    </source>
</evidence>
<keyword evidence="2" id="KW-1185">Reference proteome</keyword>
<name>A0ACB9TCC4_HOLOL</name>
<dbReference type="Proteomes" id="UP001056778">
    <property type="component" value="Chromosome 3"/>
</dbReference>